<dbReference type="PANTHER" id="PTHR33204">
    <property type="entry name" value="TRANSCRIPTIONAL REGULATOR, MARR FAMILY"/>
    <property type="match status" value="1"/>
</dbReference>
<gene>
    <name evidence="5" type="ORF">A0O34_12395</name>
</gene>
<dbReference type="GO" id="GO:0003677">
    <property type="term" value="F:DNA binding"/>
    <property type="evidence" value="ECO:0007669"/>
    <property type="project" value="UniProtKB-KW"/>
</dbReference>
<accession>A0A172XWN4</accession>
<keyword evidence="6" id="KW-1185">Reference proteome</keyword>
<dbReference type="EMBL" id="CP015199">
    <property type="protein sequence ID" value="ANF51262.1"/>
    <property type="molecule type" value="Genomic_DNA"/>
</dbReference>
<evidence type="ECO:0000313" key="5">
    <source>
        <dbReference type="EMBL" id="ANF51262.1"/>
    </source>
</evidence>
<dbReference type="InterPro" id="IPR002577">
    <property type="entry name" value="HTH_HxlR"/>
</dbReference>
<dbReference type="Gene3D" id="1.10.10.10">
    <property type="entry name" value="Winged helix-like DNA-binding domain superfamily/Winged helix DNA-binding domain"/>
    <property type="match status" value="1"/>
</dbReference>
<protein>
    <submittedName>
        <fullName evidence="5">Transcriptional regulator</fullName>
    </submittedName>
</protein>
<evidence type="ECO:0000256" key="2">
    <source>
        <dbReference type="ARBA" id="ARBA00023125"/>
    </source>
</evidence>
<keyword evidence="1" id="KW-0805">Transcription regulation</keyword>
<evidence type="ECO:0000313" key="6">
    <source>
        <dbReference type="Proteomes" id="UP000077824"/>
    </source>
</evidence>
<dbReference type="SUPFAM" id="SSF46785">
    <property type="entry name" value="Winged helix' DNA-binding domain"/>
    <property type="match status" value="1"/>
</dbReference>
<reference evidence="5 6" key="1">
    <citation type="submission" date="2016-04" db="EMBL/GenBank/DDBJ databases">
        <title>Complete Genome Sequence of Chryseobacterium sp. IHBB 10212.</title>
        <authorList>
            <person name="Pal M."/>
            <person name="Swarnkar M.K."/>
            <person name="Kaushal K."/>
            <person name="Chhibber S."/>
            <person name="Singh A.K."/>
            <person name="Gulati A."/>
        </authorList>
    </citation>
    <scope>NUCLEOTIDE SEQUENCE [LARGE SCALE GENOMIC DNA]</scope>
    <source>
        <strain evidence="5 6">IHBB 10212</strain>
    </source>
</reference>
<evidence type="ECO:0000256" key="1">
    <source>
        <dbReference type="ARBA" id="ARBA00023015"/>
    </source>
</evidence>
<dbReference type="RefSeq" id="WP_066755053.1">
    <property type="nucleotide sequence ID" value="NZ_CP015199.1"/>
</dbReference>
<sequence>MNFSTNSDNEIVSCTENFLFLANNCYAEHALKLINGKWKISLIKIIANDCPKRFGVLKRELDNLAQGTLSTILKEMENDGIVLRIAYAEIPPRVEYKLTEKGIALLPIIKSMEDWWLAFPKNN</sequence>
<organism evidence="5 6">
    <name type="scientific">Chryseobacterium glaciei</name>
    <dbReference type="NCBI Taxonomy" id="1685010"/>
    <lineage>
        <taxon>Bacteria</taxon>
        <taxon>Pseudomonadati</taxon>
        <taxon>Bacteroidota</taxon>
        <taxon>Flavobacteriia</taxon>
        <taxon>Flavobacteriales</taxon>
        <taxon>Weeksellaceae</taxon>
        <taxon>Chryseobacterium group</taxon>
        <taxon>Chryseobacterium</taxon>
    </lineage>
</organism>
<dbReference type="Proteomes" id="UP000077824">
    <property type="component" value="Chromosome"/>
</dbReference>
<name>A0A172XWN4_9FLAO</name>
<feature type="domain" description="HTH hxlR-type" evidence="4">
    <location>
        <begin position="25"/>
        <end position="123"/>
    </location>
</feature>
<evidence type="ECO:0000259" key="4">
    <source>
        <dbReference type="PROSITE" id="PS51118"/>
    </source>
</evidence>
<dbReference type="InterPro" id="IPR036388">
    <property type="entry name" value="WH-like_DNA-bd_sf"/>
</dbReference>
<dbReference type="KEGG" id="chh:A0O34_12395"/>
<dbReference type="Pfam" id="PF01638">
    <property type="entry name" value="HxlR"/>
    <property type="match status" value="1"/>
</dbReference>
<dbReference type="OrthoDB" id="9797599at2"/>
<dbReference type="STRING" id="1685010.A0O34_12395"/>
<evidence type="ECO:0000256" key="3">
    <source>
        <dbReference type="ARBA" id="ARBA00023163"/>
    </source>
</evidence>
<dbReference type="InterPro" id="IPR036390">
    <property type="entry name" value="WH_DNA-bd_sf"/>
</dbReference>
<proteinExistence type="predicted"/>
<dbReference type="PROSITE" id="PS51118">
    <property type="entry name" value="HTH_HXLR"/>
    <property type="match status" value="1"/>
</dbReference>
<dbReference type="AlphaFoldDB" id="A0A172XWN4"/>
<keyword evidence="2" id="KW-0238">DNA-binding</keyword>
<keyword evidence="3" id="KW-0804">Transcription</keyword>